<evidence type="ECO:0000256" key="4">
    <source>
        <dbReference type="ARBA" id="ARBA00023125"/>
    </source>
</evidence>
<dbReference type="GO" id="GO:0008270">
    <property type="term" value="F:zinc ion binding"/>
    <property type="evidence" value="ECO:0007669"/>
    <property type="project" value="InterPro"/>
</dbReference>
<evidence type="ECO:0000313" key="8">
    <source>
        <dbReference type="EMBL" id="KAH7159487.1"/>
    </source>
</evidence>
<dbReference type="SUPFAM" id="SSF57701">
    <property type="entry name" value="Zn2/Cys6 DNA-binding domain"/>
    <property type="match status" value="1"/>
</dbReference>
<organism evidence="8 9">
    <name type="scientific">Dactylonectria estremocensis</name>
    <dbReference type="NCBI Taxonomy" id="1079267"/>
    <lineage>
        <taxon>Eukaryota</taxon>
        <taxon>Fungi</taxon>
        <taxon>Dikarya</taxon>
        <taxon>Ascomycota</taxon>
        <taxon>Pezizomycotina</taxon>
        <taxon>Sordariomycetes</taxon>
        <taxon>Hypocreomycetidae</taxon>
        <taxon>Hypocreales</taxon>
        <taxon>Nectriaceae</taxon>
        <taxon>Dactylonectria</taxon>
    </lineage>
</organism>
<evidence type="ECO:0000256" key="2">
    <source>
        <dbReference type="ARBA" id="ARBA00022833"/>
    </source>
</evidence>
<keyword evidence="6" id="KW-0539">Nucleus</keyword>
<dbReference type="PROSITE" id="PS00463">
    <property type="entry name" value="ZN2_CY6_FUNGAL_1"/>
    <property type="match status" value="1"/>
</dbReference>
<accession>A0A9P9JFB2</accession>
<dbReference type="InterPro" id="IPR021858">
    <property type="entry name" value="Fun_TF"/>
</dbReference>
<protein>
    <recommendedName>
        <fullName evidence="7">Zn(2)-C6 fungal-type domain-containing protein</fullName>
    </recommendedName>
</protein>
<keyword evidence="2" id="KW-0862">Zinc</keyword>
<dbReference type="Gene3D" id="4.10.240.10">
    <property type="entry name" value="Zn(2)-C6 fungal-type DNA-binding domain"/>
    <property type="match status" value="1"/>
</dbReference>
<keyword evidence="9" id="KW-1185">Reference proteome</keyword>
<dbReference type="Pfam" id="PF00172">
    <property type="entry name" value="Zn_clus"/>
    <property type="match status" value="1"/>
</dbReference>
<dbReference type="OrthoDB" id="3145928at2759"/>
<dbReference type="PANTHER" id="PTHR36206">
    <property type="entry name" value="ASPERCRYPTIN BIOSYNTHESIS CLUSTER-SPECIFIC TRANSCRIPTION REGULATOR ATNN-RELATED"/>
    <property type="match status" value="1"/>
</dbReference>
<dbReference type="EMBL" id="JAGMUU010000002">
    <property type="protein sequence ID" value="KAH7159487.1"/>
    <property type="molecule type" value="Genomic_DNA"/>
</dbReference>
<evidence type="ECO:0000256" key="1">
    <source>
        <dbReference type="ARBA" id="ARBA00022723"/>
    </source>
</evidence>
<proteinExistence type="predicted"/>
<sequence length="551" mass="62167">MDLEQAKRPKAKFSRTKSGCRTCRIRRVKCDEMHPVCSQCTNTGRTCDGYGIWDRGVAKPGPPPLSNSWQIITSSWARGDKLESSCMDWYITRANKKIPGIFKSHIWNTLIIQASANDPTVWHSVVALASAHKREMLLCNSVPSSALSDESERFTLRQYNTAISHVRRHLALGDDESTKVAAMTCLIFICLEFLRGNYKTGNTHLQHGLSLLVKLRPLPDAEVETLVLKSHPDSIGDHLTEAFARLYVQSAFFGHSSHHFVIAVQDYPFGCPEWCIFSGPGAARLHLDVLLNRVHRLGERCREEQGASHDARDLELLNEQQRVRAHLRSWYESFKTSRAIWAAENKNSDQTFLAGKLLLIYHTMAVIMADSLLSASESAYDVYTPTFNAIVLQSIHLWNAAAPTIVADTLSGYCTTKFSFSADMGLILPLYYTSLKCRSPVIRRCALKLLLDASHQEGIWNGRLAAGIGQRVMQIEERGMHEQSIFERRLLDRTPGQWDEPLPIVPEACRIRHVCVELFDSPASALTLTYERMLDDRTWIAVQDECRIPGE</sequence>
<name>A0A9P9JFB2_9HYPO</name>
<comment type="caution">
    <text evidence="8">The sequence shown here is derived from an EMBL/GenBank/DDBJ whole genome shotgun (WGS) entry which is preliminary data.</text>
</comment>
<dbReference type="InterPro" id="IPR001138">
    <property type="entry name" value="Zn2Cys6_DnaBD"/>
</dbReference>
<dbReference type="Proteomes" id="UP000717696">
    <property type="component" value="Unassembled WGS sequence"/>
</dbReference>
<dbReference type="AlphaFoldDB" id="A0A9P9JFB2"/>
<keyword evidence="4" id="KW-0238">DNA-binding</keyword>
<evidence type="ECO:0000256" key="3">
    <source>
        <dbReference type="ARBA" id="ARBA00023015"/>
    </source>
</evidence>
<keyword evidence="1" id="KW-0479">Metal-binding</keyword>
<dbReference type="CDD" id="cd00067">
    <property type="entry name" value="GAL4"/>
    <property type="match status" value="1"/>
</dbReference>
<feature type="domain" description="Zn(2)-C6 fungal-type" evidence="7">
    <location>
        <begin position="19"/>
        <end position="47"/>
    </location>
</feature>
<dbReference type="PANTHER" id="PTHR36206:SF16">
    <property type="entry name" value="TRANSCRIPTION FACTOR DOMAIN-CONTAINING PROTEIN-RELATED"/>
    <property type="match status" value="1"/>
</dbReference>
<dbReference type="SMART" id="SM00066">
    <property type="entry name" value="GAL4"/>
    <property type="match status" value="1"/>
</dbReference>
<keyword evidence="3" id="KW-0805">Transcription regulation</keyword>
<evidence type="ECO:0000256" key="5">
    <source>
        <dbReference type="ARBA" id="ARBA00023163"/>
    </source>
</evidence>
<evidence type="ECO:0000313" key="9">
    <source>
        <dbReference type="Proteomes" id="UP000717696"/>
    </source>
</evidence>
<dbReference type="PROSITE" id="PS50048">
    <property type="entry name" value="ZN2_CY6_FUNGAL_2"/>
    <property type="match status" value="1"/>
</dbReference>
<reference evidence="8" key="1">
    <citation type="journal article" date="2021" name="Nat. Commun.">
        <title>Genetic determinants of endophytism in the Arabidopsis root mycobiome.</title>
        <authorList>
            <person name="Mesny F."/>
            <person name="Miyauchi S."/>
            <person name="Thiergart T."/>
            <person name="Pickel B."/>
            <person name="Atanasova L."/>
            <person name="Karlsson M."/>
            <person name="Huettel B."/>
            <person name="Barry K.W."/>
            <person name="Haridas S."/>
            <person name="Chen C."/>
            <person name="Bauer D."/>
            <person name="Andreopoulos W."/>
            <person name="Pangilinan J."/>
            <person name="LaButti K."/>
            <person name="Riley R."/>
            <person name="Lipzen A."/>
            <person name="Clum A."/>
            <person name="Drula E."/>
            <person name="Henrissat B."/>
            <person name="Kohler A."/>
            <person name="Grigoriev I.V."/>
            <person name="Martin F.M."/>
            <person name="Hacquard S."/>
        </authorList>
    </citation>
    <scope>NUCLEOTIDE SEQUENCE</scope>
    <source>
        <strain evidence="8">MPI-CAGE-AT-0021</strain>
    </source>
</reference>
<dbReference type="InterPro" id="IPR052360">
    <property type="entry name" value="Transcr_Regulatory_Proteins"/>
</dbReference>
<evidence type="ECO:0000259" key="7">
    <source>
        <dbReference type="PROSITE" id="PS50048"/>
    </source>
</evidence>
<dbReference type="GO" id="GO:0000981">
    <property type="term" value="F:DNA-binding transcription factor activity, RNA polymerase II-specific"/>
    <property type="evidence" value="ECO:0007669"/>
    <property type="project" value="InterPro"/>
</dbReference>
<gene>
    <name evidence="8" type="ORF">B0J13DRAFT_465464</name>
</gene>
<dbReference type="Pfam" id="PF11951">
    <property type="entry name" value="Fungal_trans_2"/>
    <property type="match status" value="1"/>
</dbReference>
<dbReference type="InterPro" id="IPR036864">
    <property type="entry name" value="Zn2-C6_fun-type_DNA-bd_sf"/>
</dbReference>
<keyword evidence="5" id="KW-0804">Transcription</keyword>
<evidence type="ECO:0000256" key="6">
    <source>
        <dbReference type="ARBA" id="ARBA00023242"/>
    </source>
</evidence>